<dbReference type="RefSeq" id="WP_091890648.1">
    <property type="nucleotide sequence ID" value="NZ_CP028844.1"/>
</dbReference>
<evidence type="ECO:0000313" key="2">
    <source>
        <dbReference type="Proteomes" id="UP000244755"/>
    </source>
</evidence>
<name>A0A2R4WWK6_9HYPH</name>
<dbReference type="EMBL" id="CP028844">
    <property type="protein sequence ID" value="AWB25932.1"/>
    <property type="molecule type" value="Genomic_DNA"/>
</dbReference>
<dbReference type="OrthoDB" id="582619at2"/>
<keyword evidence="2" id="KW-1185">Reference proteome</keyword>
<gene>
    <name evidence="1" type="ORF">DA075_30320</name>
</gene>
<accession>A0A2R4WWK6</accession>
<dbReference type="Proteomes" id="UP000244755">
    <property type="component" value="Chromosome 2"/>
</dbReference>
<evidence type="ECO:0000313" key="1">
    <source>
        <dbReference type="EMBL" id="AWB25932.1"/>
    </source>
</evidence>
<sequence length="133" mass="14877">MSVGAAIREDAPAILVSRFMDELQEPRKPYISSERFAERLGMSKMTLARLAGVHRNTLRTNPASEVLQARLREMIKIIIAASQLTGDIEKAKYWFMNEPIFDYRGKTAAELVSDGKFEAVLAFLEDLRNGASG</sequence>
<protein>
    <recommendedName>
        <fullName evidence="3">DUF2384 domain-containing protein</fullName>
    </recommendedName>
</protein>
<dbReference type="KEGG" id="mee:DA075_30320"/>
<proteinExistence type="predicted"/>
<organism evidence="1 2">
    <name type="scientific">Methylobacterium currus</name>
    <dbReference type="NCBI Taxonomy" id="2051553"/>
    <lineage>
        <taxon>Bacteria</taxon>
        <taxon>Pseudomonadati</taxon>
        <taxon>Pseudomonadota</taxon>
        <taxon>Alphaproteobacteria</taxon>
        <taxon>Hyphomicrobiales</taxon>
        <taxon>Methylobacteriaceae</taxon>
        <taxon>Methylobacterium</taxon>
    </lineage>
</organism>
<dbReference type="AlphaFoldDB" id="A0A2R4WWK6"/>
<reference evidence="1 2" key="1">
    <citation type="submission" date="2018-04" db="EMBL/GenBank/DDBJ databases">
        <title>Methylobacterium sp. PR1016A genome.</title>
        <authorList>
            <person name="Park W."/>
        </authorList>
    </citation>
    <scope>NUCLEOTIDE SEQUENCE [LARGE SCALE GENOMIC DNA]</scope>
    <source>
        <strain evidence="1 2">PR1016A</strain>
    </source>
</reference>
<evidence type="ECO:0008006" key="3">
    <source>
        <dbReference type="Google" id="ProtNLM"/>
    </source>
</evidence>